<evidence type="ECO:0000256" key="1">
    <source>
        <dbReference type="SAM" id="SignalP"/>
    </source>
</evidence>
<dbReference type="Proteomes" id="UP001139646">
    <property type="component" value="Unassembled WGS sequence"/>
</dbReference>
<accession>A0ABS9X2U1</accession>
<keyword evidence="4" id="KW-1185">Reference proteome</keyword>
<feature type="signal peptide" evidence="1">
    <location>
        <begin position="1"/>
        <end position="27"/>
    </location>
</feature>
<dbReference type="InterPro" id="IPR010502">
    <property type="entry name" value="Carb-bd_dom_fam9"/>
</dbReference>
<organism evidence="3 4">
    <name type="scientific">Colwellia maritima</name>
    <dbReference type="NCBI Taxonomy" id="2912588"/>
    <lineage>
        <taxon>Bacteria</taxon>
        <taxon>Pseudomonadati</taxon>
        <taxon>Pseudomonadota</taxon>
        <taxon>Gammaproteobacteria</taxon>
        <taxon>Alteromonadales</taxon>
        <taxon>Colwelliaceae</taxon>
        <taxon>Colwellia</taxon>
    </lineage>
</organism>
<comment type="caution">
    <text evidence="3">The sequence shown here is derived from an EMBL/GenBank/DDBJ whole genome shotgun (WGS) entry which is preliminary data.</text>
</comment>
<dbReference type="RefSeq" id="WP_242286994.1">
    <property type="nucleotide sequence ID" value="NZ_JAKKSL010000002.1"/>
</dbReference>
<keyword evidence="1" id="KW-0732">Signal</keyword>
<feature type="chain" id="PRO_5045641073" evidence="1">
    <location>
        <begin position="28"/>
        <end position="296"/>
    </location>
</feature>
<feature type="domain" description="Carbohydrate-binding" evidence="2">
    <location>
        <begin position="53"/>
        <end position="201"/>
    </location>
</feature>
<dbReference type="EMBL" id="JAKKSL010000002">
    <property type="protein sequence ID" value="MCI2284564.1"/>
    <property type="molecule type" value="Genomic_DNA"/>
</dbReference>
<evidence type="ECO:0000313" key="4">
    <source>
        <dbReference type="Proteomes" id="UP001139646"/>
    </source>
</evidence>
<proteinExistence type="predicted"/>
<dbReference type="Gene3D" id="2.60.40.1190">
    <property type="match status" value="1"/>
</dbReference>
<dbReference type="CDD" id="cd09618">
    <property type="entry name" value="CBM9_like_2"/>
    <property type="match status" value="1"/>
</dbReference>
<gene>
    <name evidence="3" type="ORF">L3081_15655</name>
</gene>
<name>A0ABS9X2U1_9GAMM</name>
<evidence type="ECO:0000259" key="2">
    <source>
        <dbReference type="Pfam" id="PF06452"/>
    </source>
</evidence>
<dbReference type="Pfam" id="PF06452">
    <property type="entry name" value="CBM9_1"/>
    <property type="match status" value="1"/>
</dbReference>
<dbReference type="SUPFAM" id="SSF49344">
    <property type="entry name" value="CBD9-like"/>
    <property type="match status" value="1"/>
</dbReference>
<reference evidence="3" key="1">
    <citation type="submission" date="2022-01" db="EMBL/GenBank/DDBJ databases">
        <title>Colwellia maritima, isolated from seawater.</title>
        <authorList>
            <person name="Kristyanto S."/>
            <person name="Jung J."/>
            <person name="Jeon C.O."/>
        </authorList>
    </citation>
    <scope>NUCLEOTIDE SEQUENCE</scope>
    <source>
        <strain evidence="3">MSW7</strain>
    </source>
</reference>
<protein>
    <submittedName>
        <fullName evidence="3">Carbohydrate binding family 9 domain-containing protein</fullName>
    </submittedName>
</protein>
<sequence length="296" mass="33376">MQKLSFINLLVLFVAFLLISPISAAQAINALPIKENITKQPLNIPFAKGKIIIDGELDDTLWSNALTIDLNIVNNPWNNLASPIDTTAKIIENGKFLYVSFIASDPNPENIQGFLTDRDNAWSHDLVGIKLDTHNNRRLNYEFFVNPYGVQNDATFNEITGQANSAWDGLWFSFGKKTEQGYQVEIAIPYNILNFESDGQVKKWAIELVRTYPRDTNLRISHVPIDRDNPSWLCQYPEAIGFKKATIGKNIRLTPSLTATRYDTRDIYVNSSDVASDWSAENDVEAGWIYAGNKCP</sequence>
<evidence type="ECO:0000313" key="3">
    <source>
        <dbReference type="EMBL" id="MCI2284564.1"/>
    </source>
</evidence>